<name>A0A6J6CCR6_9ZZZZ</name>
<dbReference type="GO" id="GO:0016020">
    <property type="term" value="C:membrane"/>
    <property type="evidence" value="ECO:0007669"/>
    <property type="project" value="TreeGrafter"/>
</dbReference>
<comment type="similarity">
    <text evidence="1">Belongs to the short-chain dehydrogenases/reductases (SDR) family.</text>
</comment>
<keyword evidence="2" id="KW-0560">Oxidoreductase</keyword>
<dbReference type="PRINTS" id="PR00081">
    <property type="entry name" value="GDHRDH"/>
</dbReference>
<evidence type="ECO:0000259" key="3">
    <source>
        <dbReference type="SMART" id="SM00822"/>
    </source>
</evidence>
<dbReference type="InterPro" id="IPR020904">
    <property type="entry name" value="Sc_DH/Rdtase_CS"/>
</dbReference>
<proteinExistence type="inferred from homology"/>
<dbReference type="PANTHER" id="PTHR44196:SF1">
    <property type="entry name" value="DEHYDROGENASE_REDUCTASE SDR FAMILY MEMBER 7B"/>
    <property type="match status" value="1"/>
</dbReference>
<dbReference type="InterPro" id="IPR002347">
    <property type="entry name" value="SDR_fam"/>
</dbReference>
<accession>A0A6J6CCR6</accession>
<dbReference type="InterPro" id="IPR036291">
    <property type="entry name" value="NAD(P)-bd_dom_sf"/>
</dbReference>
<sequence>MKVQGKTFVITGAGNGIGREVALQLLAFGAKVAGLDLSQKGLDETSAKASSDHFVGYSVDITKLSEVVKAKELITGKFGAVDGLINVAGIIQPFVRVNDLSFEQIAKVMDVNFYGLLNVTKTFLPELISRPVAHIANVSSMGGFVPVPGQSIYGASKAAVKLLTEGLHSELQGTGVGVTTIFPGGVATDIVINSGVMTEEQMKQMAAKAGPERKSTSVTVAAKAIIQGIEKKKFHVLIGPDAKTMYYLSRFMPERAANLIYKNMKDLLG</sequence>
<dbReference type="PROSITE" id="PS00061">
    <property type="entry name" value="ADH_SHORT"/>
    <property type="match status" value="1"/>
</dbReference>
<dbReference type="Gene3D" id="3.40.50.720">
    <property type="entry name" value="NAD(P)-binding Rossmann-like Domain"/>
    <property type="match status" value="1"/>
</dbReference>
<dbReference type="PANTHER" id="PTHR44196">
    <property type="entry name" value="DEHYDROGENASE/REDUCTASE SDR FAMILY MEMBER 7B"/>
    <property type="match status" value="1"/>
</dbReference>
<gene>
    <name evidence="4" type="ORF">UFOPK1581_00031</name>
</gene>
<dbReference type="InterPro" id="IPR057326">
    <property type="entry name" value="KR_dom"/>
</dbReference>
<organism evidence="4">
    <name type="scientific">freshwater metagenome</name>
    <dbReference type="NCBI Taxonomy" id="449393"/>
    <lineage>
        <taxon>unclassified sequences</taxon>
        <taxon>metagenomes</taxon>
        <taxon>ecological metagenomes</taxon>
    </lineage>
</organism>
<dbReference type="AlphaFoldDB" id="A0A6J6CCR6"/>
<dbReference type="EMBL" id="CAEZTB010000002">
    <property type="protein sequence ID" value="CAB4548987.1"/>
    <property type="molecule type" value="Genomic_DNA"/>
</dbReference>
<evidence type="ECO:0000256" key="2">
    <source>
        <dbReference type="ARBA" id="ARBA00023002"/>
    </source>
</evidence>
<evidence type="ECO:0000313" key="4">
    <source>
        <dbReference type="EMBL" id="CAB4548987.1"/>
    </source>
</evidence>
<dbReference type="PRINTS" id="PR00080">
    <property type="entry name" value="SDRFAMILY"/>
</dbReference>
<dbReference type="SUPFAM" id="SSF51735">
    <property type="entry name" value="NAD(P)-binding Rossmann-fold domains"/>
    <property type="match status" value="1"/>
</dbReference>
<dbReference type="SMART" id="SM00822">
    <property type="entry name" value="PKS_KR"/>
    <property type="match status" value="1"/>
</dbReference>
<feature type="domain" description="Ketoreductase" evidence="3">
    <location>
        <begin position="6"/>
        <end position="190"/>
    </location>
</feature>
<protein>
    <submittedName>
        <fullName evidence="4">Unannotated protein</fullName>
    </submittedName>
</protein>
<dbReference type="Pfam" id="PF00106">
    <property type="entry name" value="adh_short"/>
    <property type="match status" value="1"/>
</dbReference>
<reference evidence="4" key="1">
    <citation type="submission" date="2020-05" db="EMBL/GenBank/DDBJ databases">
        <authorList>
            <person name="Chiriac C."/>
            <person name="Salcher M."/>
            <person name="Ghai R."/>
            <person name="Kavagutti S V."/>
        </authorList>
    </citation>
    <scope>NUCLEOTIDE SEQUENCE</scope>
</reference>
<dbReference type="GO" id="GO:0016491">
    <property type="term" value="F:oxidoreductase activity"/>
    <property type="evidence" value="ECO:0007669"/>
    <property type="project" value="UniProtKB-KW"/>
</dbReference>
<evidence type="ECO:0000256" key="1">
    <source>
        <dbReference type="ARBA" id="ARBA00006484"/>
    </source>
</evidence>